<proteinExistence type="predicted"/>
<name>A0ABP4WGA1_9ACTN</name>
<accession>A0ABP4WGA1</accession>
<reference evidence="2" key="1">
    <citation type="journal article" date="2019" name="Int. J. Syst. Evol. Microbiol.">
        <title>The Global Catalogue of Microorganisms (GCM) 10K type strain sequencing project: providing services to taxonomists for standard genome sequencing and annotation.</title>
        <authorList>
            <consortium name="The Broad Institute Genomics Platform"/>
            <consortium name="The Broad Institute Genome Sequencing Center for Infectious Disease"/>
            <person name="Wu L."/>
            <person name="Ma J."/>
        </authorList>
    </citation>
    <scope>NUCLEOTIDE SEQUENCE [LARGE SCALE GENOMIC DNA]</scope>
    <source>
        <strain evidence="2">JCM 13518</strain>
    </source>
</reference>
<protein>
    <recommendedName>
        <fullName evidence="3">ParA family protein</fullName>
    </recommendedName>
</protein>
<dbReference type="RefSeq" id="WP_344204342.1">
    <property type="nucleotide sequence ID" value="NZ_BAAAME010000013.1"/>
</dbReference>
<evidence type="ECO:0000313" key="2">
    <source>
        <dbReference type="Proteomes" id="UP001501057"/>
    </source>
</evidence>
<evidence type="ECO:0000313" key="1">
    <source>
        <dbReference type="EMBL" id="GAA1753984.1"/>
    </source>
</evidence>
<sequence length="249" mass="25204">MLTVLYSAKGAPGVTSAALALSAVWPRPVVLVEADLAGSDLALRCRGASRAAVASSPNLLGFAAATRGDRDSTLTEWAQQLACGVHVVLGVQAPAQARGVADLWRRLAVAAASADVDVIVDLGRLGRDAATMPLLVAADVRVPVMASAVESILHTRAHLLDVAVAGGRTVPLLVGPGRNAAADCRDVDEVLSQAGVIAAASSHLPLDHPGLAALQGGVSPTGRGRSSQLVRGARAATEHLLASAGLEVR</sequence>
<comment type="caution">
    <text evidence="1">The sequence shown here is derived from an EMBL/GenBank/DDBJ whole genome shotgun (WGS) entry which is preliminary data.</text>
</comment>
<evidence type="ECO:0008006" key="3">
    <source>
        <dbReference type="Google" id="ProtNLM"/>
    </source>
</evidence>
<dbReference type="EMBL" id="BAAAME010000013">
    <property type="protein sequence ID" value="GAA1753984.1"/>
    <property type="molecule type" value="Genomic_DNA"/>
</dbReference>
<organism evidence="1 2">
    <name type="scientific">Aeromicrobium alkaliterrae</name>
    <dbReference type="NCBI Taxonomy" id="302168"/>
    <lineage>
        <taxon>Bacteria</taxon>
        <taxon>Bacillati</taxon>
        <taxon>Actinomycetota</taxon>
        <taxon>Actinomycetes</taxon>
        <taxon>Propionibacteriales</taxon>
        <taxon>Nocardioidaceae</taxon>
        <taxon>Aeromicrobium</taxon>
    </lineage>
</organism>
<dbReference type="Proteomes" id="UP001501057">
    <property type="component" value="Unassembled WGS sequence"/>
</dbReference>
<keyword evidence="2" id="KW-1185">Reference proteome</keyword>
<dbReference type="InterPro" id="IPR027417">
    <property type="entry name" value="P-loop_NTPase"/>
</dbReference>
<gene>
    <name evidence="1" type="ORF">GCM10009710_36820</name>
</gene>
<dbReference type="Gene3D" id="3.40.50.300">
    <property type="entry name" value="P-loop containing nucleotide triphosphate hydrolases"/>
    <property type="match status" value="1"/>
</dbReference>